<comment type="caution">
    <text evidence="2">The sequence shown here is derived from an EMBL/GenBank/DDBJ whole genome shotgun (WGS) entry which is preliminary data.</text>
</comment>
<name>A0ABR8STQ9_9BACL</name>
<organism evidence="2 3">
    <name type="scientific">Paenibacillus gallinarum</name>
    <dbReference type="NCBI Taxonomy" id="2762232"/>
    <lineage>
        <taxon>Bacteria</taxon>
        <taxon>Bacillati</taxon>
        <taxon>Bacillota</taxon>
        <taxon>Bacilli</taxon>
        <taxon>Bacillales</taxon>
        <taxon>Paenibacillaceae</taxon>
        <taxon>Paenibacillus</taxon>
    </lineage>
</organism>
<dbReference type="Pfam" id="PF07875">
    <property type="entry name" value="Coat_F"/>
    <property type="match status" value="1"/>
</dbReference>
<keyword evidence="3" id="KW-1185">Reference proteome</keyword>
<sequence length="135" mass="15070">MNTSSTGSFMPDADLAYTVLADLKRTVREYTTATTESNCQTVRQMFTDLTNSTLKLQGELYTVMQQSNMYPAPGKALQSDIDKQIQTANQTKQECDQFVQQKNSQMAVNSPIGQPYGSPLNMNEHFSQPGNPSFR</sequence>
<reference evidence="2 3" key="1">
    <citation type="submission" date="2020-08" db="EMBL/GenBank/DDBJ databases">
        <title>A Genomic Blueprint of the Chicken Gut Microbiome.</title>
        <authorList>
            <person name="Gilroy R."/>
            <person name="Ravi A."/>
            <person name="Getino M."/>
            <person name="Pursley I."/>
            <person name="Horton D.L."/>
            <person name="Alikhan N.-F."/>
            <person name="Baker D."/>
            <person name="Gharbi K."/>
            <person name="Hall N."/>
            <person name="Watson M."/>
            <person name="Adriaenssens E.M."/>
            <person name="Foster-Nyarko E."/>
            <person name="Jarju S."/>
            <person name="Secka A."/>
            <person name="Antonio M."/>
            <person name="Oren A."/>
            <person name="Chaudhuri R."/>
            <person name="La Ragione R.M."/>
            <person name="Hildebrand F."/>
            <person name="Pallen M.J."/>
        </authorList>
    </citation>
    <scope>NUCLEOTIDE SEQUENCE [LARGE SCALE GENOMIC DNA]</scope>
    <source>
        <strain evidence="2 3">Sa2BVA9</strain>
    </source>
</reference>
<dbReference type="EMBL" id="JACSQL010000001">
    <property type="protein sequence ID" value="MBD7966877.1"/>
    <property type="molecule type" value="Genomic_DNA"/>
</dbReference>
<keyword evidence="2" id="KW-0167">Capsid protein</keyword>
<dbReference type="InterPro" id="IPR012851">
    <property type="entry name" value="Spore_coat_CotF-like"/>
</dbReference>
<protein>
    <submittedName>
        <fullName evidence="2">Spore coat protein</fullName>
    </submittedName>
</protein>
<gene>
    <name evidence="2" type="ORF">H9647_02260</name>
</gene>
<proteinExistence type="predicted"/>
<accession>A0ABR8STQ9</accession>
<feature type="region of interest" description="Disordered" evidence="1">
    <location>
        <begin position="107"/>
        <end position="135"/>
    </location>
</feature>
<evidence type="ECO:0000256" key="1">
    <source>
        <dbReference type="SAM" id="MobiDB-lite"/>
    </source>
</evidence>
<dbReference type="RefSeq" id="WP_191797799.1">
    <property type="nucleotide sequence ID" value="NZ_JACSQL010000001.1"/>
</dbReference>
<evidence type="ECO:0000313" key="2">
    <source>
        <dbReference type="EMBL" id="MBD7966877.1"/>
    </source>
</evidence>
<feature type="compositionally biased region" description="Polar residues" evidence="1">
    <location>
        <begin position="120"/>
        <end position="135"/>
    </location>
</feature>
<keyword evidence="2" id="KW-0946">Virion</keyword>
<dbReference type="Proteomes" id="UP000608071">
    <property type="component" value="Unassembled WGS sequence"/>
</dbReference>
<evidence type="ECO:0000313" key="3">
    <source>
        <dbReference type="Proteomes" id="UP000608071"/>
    </source>
</evidence>